<dbReference type="InterPro" id="IPR009057">
    <property type="entry name" value="Homeodomain-like_sf"/>
</dbReference>
<dbReference type="AlphaFoldDB" id="A0A7I8IGH6"/>
<keyword evidence="1" id="KW-0175">Coiled coil</keyword>
<dbReference type="PROSITE" id="PS51293">
    <property type="entry name" value="SANT"/>
    <property type="match status" value="2"/>
</dbReference>
<feature type="region of interest" description="Disordered" evidence="2">
    <location>
        <begin position="119"/>
        <end position="141"/>
    </location>
</feature>
<dbReference type="Gene3D" id="1.10.10.60">
    <property type="entry name" value="Homeodomain-like"/>
    <property type="match status" value="1"/>
</dbReference>
<dbReference type="EMBL" id="LR743590">
    <property type="protein sequence ID" value="CAA2617183.1"/>
    <property type="molecule type" value="Genomic_DNA"/>
</dbReference>
<dbReference type="EMBL" id="CACRZD030000003">
    <property type="protein sequence ID" value="CAA6656881.1"/>
    <property type="molecule type" value="Genomic_DNA"/>
</dbReference>
<gene>
    <name evidence="4" type="ORF">SI7747_03003352</name>
</gene>
<evidence type="ECO:0000259" key="3">
    <source>
        <dbReference type="PROSITE" id="PS51293"/>
    </source>
</evidence>
<keyword evidence="5" id="KW-1185">Reference proteome</keyword>
<dbReference type="CDD" id="cd00167">
    <property type="entry name" value="SANT"/>
    <property type="match status" value="1"/>
</dbReference>
<sequence>MALAAAAPPLPHFGRGSAPMATETSAPFPLGLRCQQDDSIASAQSSSAKSILGDSSPKIIALPESVSPVTLSSSACSSFQGQPTMSQLLLLKRAISKQLEKIESAIDLSENERKKLNFESERIDHSPKSSKMQDNGLTQQSGELVAEVSSHSTSMVPSRDTSLGWNDLPFEQKKVAKERDSRAPDAVDCKLFHTELVEKEASENDSLRAADVGGASSFTSDADQPSVVIVNAPALGNKNASKKYDQEHSDAVALIMDLSSCHIHLVSVRIMKIKSPWSTVLLQATQLRFPPMEALDFMGGAAALLANSRPKIYRAELRMPALILDEDDRIRSRFMTSNGRVEDPCSLEKERTMINPWSAEERETFMRMLSLFGKDFAKIASSIAHKTTADCVEFYYKNHKSESFREVRRSLCLRKQQQQQQKGMTAAAAPARSYLLMSGRRLKPASALDMLVMPPMRGTGLQQKPRRGVRKSTPEDVAAAAATKDYEALAAAAAAVPPSSEAVSSCVTTSLDTARMDRQVFDEGACSDEGCSEAGTADWTDEEKCRFVAAVSCSGRDFAGISLRVGTRSEEQCRVFFSKARKSLGLDRLTPLPPPPPPPMAGDQSGNSGSGGEPDDGCVVEIDSAPRAIQDERDWHKAGGDRRQNVDIKLFGQILQRQRVPMRGDGTPRGPDDALSQYSRPKPADR</sequence>
<accession>A0A7I8IGH6</accession>
<evidence type="ECO:0000313" key="4">
    <source>
        <dbReference type="EMBL" id="CAA2617183.1"/>
    </source>
</evidence>
<evidence type="ECO:0000313" key="5">
    <source>
        <dbReference type="Proteomes" id="UP001189122"/>
    </source>
</evidence>
<dbReference type="Proteomes" id="UP001189122">
    <property type="component" value="Unassembled WGS sequence"/>
</dbReference>
<dbReference type="InterPro" id="IPR017884">
    <property type="entry name" value="SANT_dom"/>
</dbReference>
<feature type="coiled-coil region" evidence="1">
    <location>
        <begin position="92"/>
        <end position="119"/>
    </location>
</feature>
<feature type="compositionally biased region" description="Polar residues" evidence="2">
    <location>
        <begin position="129"/>
        <end position="141"/>
    </location>
</feature>
<organism evidence="4">
    <name type="scientific">Spirodela intermedia</name>
    <name type="common">Intermediate duckweed</name>
    <dbReference type="NCBI Taxonomy" id="51605"/>
    <lineage>
        <taxon>Eukaryota</taxon>
        <taxon>Viridiplantae</taxon>
        <taxon>Streptophyta</taxon>
        <taxon>Embryophyta</taxon>
        <taxon>Tracheophyta</taxon>
        <taxon>Spermatophyta</taxon>
        <taxon>Magnoliopsida</taxon>
        <taxon>Liliopsida</taxon>
        <taxon>Araceae</taxon>
        <taxon>Lemnoideae</taxon>
        <taxon>Spirodela</taxon>
    </lineage>
</organism>
<feature type="domain" description="SANT" evidence="3">
    <location>
        <begin position="534"/>
        <end position="585"/>
    </location>
</feature>
<proteinExistence type="predicted"/>
<dbReference type="SUPFAM" id="SSF46689">
    <property type="entry name" value="Homeodomain-like"/>
    <property type="match status" value="2"/>
</dbReference>
<dbReference type="PANTHER" id="PTHR47340:SF1">
    <property type="entry name" value="DUPLICATED HOMEODOMAIN-LIKE SUPERFAMILY PROTEIN"/>
    <property type="match status" value="1"/>
</dbReference>
<evidence type="ECO:0000256" key="1">
    <source>
        <dbReference type="SAM" id="Coils"/>
    </source>
</evidence>
<dbReference type="SMART" id="SM00717">
    <property type="entry name" value="SANT"/>
    <property type="match status" value="2"/>
</dbReference>
<feature type="domain" description="SANT" evidence="3">
    <location>
        <begin position="352"/>
        <end position="403"/>
    </location>
</feature>
<dbReference type="Gene3D" id="1.20.58.1880">
    <property type="match status" value="1"/>
</dbReference>
<name>A0A7I8IGH6_SPIIN</name>
<reference evidence="4 5" key="1">
    <citation type="submission" date="2019-12" db="EMBL/GenBank/DDBJ databases">
        <authorList>
            <person name="Scholz U."/>
            <person name="Mascher M."/>
            <person name="Fiebig A."/>
        </authorList>
    </citation>
    <scope>NUCLEOTIDE SEQUENCE</scope>
</reference>
<feature type="region of interest" description="Disordered" evidence="2">
    <location>
        <begin position="1"/>
        <end position="29"/>
    </location>
</feature>
<dbReference type="PANTHER" id="PTHR47340">
    <property type="entry name" value="DUPLICATED HOMEODOMAIN-LIKE SUPERFAMILY PROTEIN"/>
    <property type="match status" value="1"/>
</dbReference>
<evidence type="ECO:0000256" key="2">
    <source>
        <dbReference type="SAM" id="MobiDB-lite"/>
    </source>
</evidence>
<dbReference type="InterPro" id="IPR001005">
    <property type="entry name" value="SANT/Myb"/>
</dbReference>
<protein>
    <recommendedName>
        <fullName evidence="3">SANT domain-containing protein</fullName>
    </recommendedName>
</protein>
<feature type="region of interest" description="Disordered" evidence="2">
    <location>
        <begin position="586"/>
        <end position="620"/>
    </location>
</feature>
<feature type="region of interest" description="Disordered" evidence="2">
    <location>
        <begin position="654"/>
        <end position="686"/>
    </location>
</feature>
<dbReference type="Pfam" id="PF00249">
    <property type="entry name" value="Myb_DNA-binding"/>
    <property type="match status" value="2"/>
</dbReference>
<feature type="compositionally biased region" description="Pro residues" evidence="2">
    <location>
        <begin position="591"/>
        <end position="600"/>
    </location>
</feature>